<reference evidence="1" key="1">
    <citation type="submission" date="2014-11" db="EMBL/GenBank/DDBJ databases">
        <authorList>
            <person name="Amaro Gonzalez C."/>
        </authorList>
    </citation>
    <scope>NUCLEOTIDE SEQUENCE</scope>
</reference>
<dbReference type="EMBL" id="GBXM01096139">
    <property type="protein sequence ID" value="JAH12438.1"/>
    <property type="molecule type" value="Transcribed_RNA"/>
</dbReference>
<protein>
    <submittedName>
        <fullName evidence="1">Uncharacterized protein</fullName>
    </submittedName>
</protein>
<organism evidence="1">
    <name type="scientific">Anguilla anguilla</name>
    <name type="common">European freshwater eel</name>
    <name type="synonym">Muraena anguilla</name>
    <dbReference type="NCBI Taxonomy" id="7936"/>
    <lineage>
        <taxon>Eukaryota</taxon>
        <taxon>Metazoa</taxon>
        <taxon>Chordata</taxon>
        <taxon>Craniata</taxon>
        <taxon>Vertebrata</taxon>
        <taxon>Euteleostomi</taxon>
        <taxon>Actinopterygii</taxon>
        <taxon>Neopterygii</taxon>
        <taxon>Teleostei</taxon>
        <taxon>Anguilliformes</taxon>
        <taxon>Anguillidae</taxon>
        <taxon>Anguilla</taxon>
    </lineage>
</organism>
<name>A0A0E9Q8K9_ANGAN</name>
<proteinExistence type="predicted"/>
<accession>A0A0E9Q8K9</accession>
<sequence>MYFCLINILISNPNALPKRIHFTLPFPYFGRALYVIVYRGLLFEGRYVLLALSTG</sequence>
<reference evidence="1" key="2">
    <citation type="journal article" date="2015" name="Fish Shellfish Immunol.">
        <title>Early steps in the European eel (Anguilla anguilla)-Vibrio vulnificus interaction in the gills: Role of the RtxA13 toxin.</title>
        <authorList>
            <person name="Callol A."/>
            <person name="Pajuelo D."/>
            <person name="Ebbesson L."/>
            <person name="Teles M."/>
            <person name="MacKenzie S."/>
            <person name="Amaro C."/>
        </authorList>
    </citation>
    <scope>NUCLEOTIDE SEQUENCE</scope>
</reference>
<dbReference type="AlphaFoldDB" id="A0A0E9Q8K9"/>
<evidence type="ECO:0000313" key="1">
    <source>
        <dbReference type="EMBL" id="JAH12438.1"/>
    </source>
</evidence>